<reference evidence="1" key="1">
    <citation type="journal article" date="2015" name="Proc. Natl. Acad. Sci. U.S.A.">
        <title>Networks of energetic and metabolic interactions define dynamics in microbial communities.</title>
        <authorList>
            <person name="Embree M."/>
            <person name="Liu J.K."/>
            <person name="Al-Bassam M.M."/>
            <person name="Zengler K."/>
        </authorList>
    </citation>
    <scope>NUCLEOTIDE SEQUENCE</scope>
</reference>
<evidence type="ECO:0000313" key="1">
    <source>
        <dbReference type="EMBL" id="KUG03450.1"/>
    </source>
</evidence>
<proteinExistence type="predicted"/>
<protein>
    <submittedName>
        <fullName evidence="1">Uncharacterized protein</fullName>
    </submittedName>
</protein>
<organism evidence="1">
    <name type="scientific">hydrocarbon metagenome</name>
    <dbReference type="NCBI Taxonomy" id="938273"/>
    <lineage>
        <taxon>unclassified sequences</taxon>
        <taxon>metagenomes</taxon>
        <taxon>ecological metagenomes</taxon>
    </lineage>
</organism>
<accession>A0A0W8E488</accession>
<gene>
    <name evidence="1" type="ORF">ASZ90_019152</name>
</gene>
<name>A0A0W8E488_9ZZZZ</name>
<sequence>MEKGTAAIVMPVTASSSLKRQPAYSISISDYKNKGVSKHALGNSFF</sequence>
<comment type="caution">
    <text evidence="1">The sequence shown here is derived from an EMBL/GenBank/DDBJ whole genome shotgun (WGS) entry which is preliminary data.</text>
</comment>
<dbReference type="EMBL" id="LNQE01001881">
    <property type="protein sequence ID" value="KUG03450.1"/>
    <property type="molecule type" value="Genomic_DNA"/>
</dbReference>
<dbReference type="AlphaFoldDB" id="A0A0W8E488"/>